<dbReference type="Proteomes" id="UP001303115">
    <property type="component" value="Unassembled WGS sequence"/>
</dbReference>
<evidence type="ECO:0000313" key="2">
    <source>
        <dbReference type="EMBL" id="KAK4041204.1"/>
    </source>
</evidence>
<organism evidence="2 3">
    <name type="scientific">Parachaetomium inaequale</name>
    <dbReference type="NCBI Taxonomy" id="2588326"/>
    <lineage>
        <taxon>Eukaryota</taxon>
        <taxon>Fungi</taxon>
        <taxon>Dikarya</taxon>
        <taxon>Ascomycota</taxon>
        <taxon>Pezizomycotina</taxon>
        <taxon>Sordariomycetes</taxon>
        <taxon>Sordariomycetidae</taxon>
        <taxon>Sordariales</taxon>
        <taxon>Chaetomiaceae</taxon>
        <taxon>Parachaetomium</taxon>
    </lineage>
</organism>
<comment type="caution">
    <text evidence="2">The sequence shown here is derived from an EMBL/GenBank/DDBJ whole genome shotgun (WGS) entry which is preliminary data.</text>
</comment>
<evidence type="ECO:0000313" key="3">
    <source>
        <dbReference type="Proteomes" id="UP001303115"/>
    </source>
</evidence>
<accession>A0AAN6PLB1</accession>
<evidence type="ECO:0000256" key="1">
    <source>
        <dbReference type="SAM" id="MobiDB-lite"/>
    </source>
</evidence>
<name>A0AAN6PLB1_9PEZI</name>
<dbReference type="AlphaFoldDB" id="A0AAN6PLB1"/>
<dbReference type="EMBL" id="MU854361">
    <property type="protein sequence ID" value="KAK4041204.1"/>
    <property type="molecule type" value="Genomic_DNA"/>
</dbReference>
<proteinExistence type="predicted"/>
<feature type="region of interest" description="Disordered" evidence="1">
    <location>
        <begin position="230"/>
        <end position="271"/>
    </location>
</feature>
<protein>
    <recommendedName>
        <fullName evidence="4">Fungal N-terminal domain-containing protein</fullName>
    </recommendedName>
</protein>
<reference evidence="3" key="1">
    <citation type="journal article" date="2023" name="Mol. Phylogenet. Evol.">
        <title>Genome-scale phylogeny and comparative genomics of the fungal order Sordariales.</title>
        <authorList>
            <person name="Hensen N."/>
            <person name="Bonometti L."/>
            <person name="Westerberg I."/>
            <person name="Brannstrom I.O."/>
            <person name="Guillou S."/>
            <person name="Cros-Aarteil S."/>
            <person name="Calhoun S."/>
            <person name="Haridas S."/>
            <person name="Kuo A."/>
            <person name="Mondo S."/>
            <person name="Pangilinan J."/>
            <person name="Riley R."/>
            <person name="LaButti K."/>
            <person name="Andreopoulos B."/>
            <person name="Lipzen A."/>
            <person name="Chen C."/>
            <person name="Yan M."/>
            <person name="Daum C."/>
            <person name="Ng V."/>
            <person name="Clum A."/>
            <person name="Steindorff A."/>
            <person name="Ohm R.A."/>
            <person name="Martin F."/>
            <person name="Silar P."/>
            <person name="Natvig D.O."/>
            <person name="Lalanne C."/>
            <person name="Gautier V."/>
            <person name="Ament-Velasquez S.L."/>
            <person name="Kruys A."/>
            <person name="Hutchinson M.I."/>
            <person name="Powell A.J."/>
            <person name="Barry K."/>
            <person name="Miller A.N."/>
            <person name="Grigoriev I.V."/>
            <person name="Debuchy R."/>
            <person name="Gladieux P."/>
            <person name="Hiltunen Thoren M."/>
            <person name="Johannesson H."/>
        </authorList>
    </citation>
    <scope>NUCLEOTIDE SEQUENCE [LARGE SCALE GENOMIC DNA]</scope>
    <source>
        <strain evidence="3">CBS 284.82</strain>
    </source>
</reference>
<evidence type="ECO:0008006" key="4">
    <source>
        <dbReference type="Google" id="ProtNLM"/>
    </source>
</evidence>
<gene>
    <name evidence="2" type="ORF">C8A01DRAFT_34722</name>
</gene>
<keyword evidence="3" id="KW-1185">Reference proteome</keyword>
<sequence length="603" mass="68513">MDPLSITASAVGLAANVLRSAASVKDAVDQFRDAPAVARDIEDEIKIVQASLRQVEAALQRDPQAVWRLHLGDIFDLSVDGCRDTLQQIEDEFNTLFGRRDWRLRIAVWWNAGEIGRLLGRLGTKKGSLMLLVQALSLHSVQEMQELLQHNMRTLDITRLGLDDMIPSYPACTAKELDSMASAIGSEDSVFGDRDSVISSTRFAFDDICFDSKPYRHTVARVSTKKPKQIRRKAVAASPSLPLLPVKETESEADSELPGEAPTPTSPMGVTPQEHEAVVMKLREAEALIRALQQRMPQGPTGHPLSEDELLAEFRNHANLRNRTPTALVSVSNRIVDTIQRAFQMHHRDGEHPVDIWVVFIQAPPARRDGKLNKTAARIHHARDLAAQCQSRVGLEYQRCPWDLRQQLEEEYERLNPVLFHYEFVFEGGIPERYLLHKVSLQTLMDRGLRIEASSTTNLRDSTASEFEATCSFEIGLNLGFWAQPFGARAPTNWIAHRWYHDCVGKYGNRDSEMDRGVDTALVDWWLTDSDFVADYEDFQRWREAKVEEMAWEGIEFWETWHGDGPFQHISDEGYSVWDDPELSAIEDEMWEEIEEEAVRIGL</sequence>